<dbReference type="GO" id="GO:0004650">
    <property type="term" value="F:polygalacturonase activity"/>
    <property type="evidence" value="ECO:0007669"/>
    <property type="project" value="InterPro"/>
</dbReference>
<dbReference type="Pfam" id="PF12854">
    <property type="entry name" value="PPR_1"/>
    <property type="match status" value="1"/>
</dbReference>
<dbReference type="PANTHER" id="PTHR47926">
    <property type="entry name" value="PENTATRICOPEPTIDE REPEAT-CONTAINING PROTEIN"/>
    <property type="match status" value="1"/>
</dbReference>
<dbReference type="GO" id="GO:0003723">
    <property type="term" value="F:RNA binding"/>
    <property type="evidence" value="ECO:0007669"/>
    <property type="project" value="InterPro"/>
</dbReference>
<dbReference type="InterPro" id="IPR006626">
    <property type="entry name" value="PbH1"/>
</dbReference>
<protein>
    <recommendedName>
        <fullName evidence="9">Pectate lyase superfamily protein domain-containing protein</fullName>
    </recommendedName>
</protein>
<dbReference type="GO" id="GO:0009451">
    <property type="term" value="P:RNA modification"/>
    <property type="evidence" value="ECO:0007669"/>
    <property type="project" value="InterPro"/>
</dbReference>
<dbReference type="Pfam" id="PF20430">
    <property type="entry name" value="Eplus_motif"/>
    <property type="match status" value="1"/>
</dbReference>
<dbReference type="Pfam" id="PF00295">
    <property type="entry name" value="Glyco_hydro_28"/>
    <property type="match status" value="1"/>
</dbReference>
<dbReference type="InterPro" id="IPR012334">
    <property type="entry name" value="Pectin_lyas_fold"/>
</dbReference>
<accession>A0A8D9D5X5</accession>
<evidence type="ECO:0000256" key="1">
    <source>
        <dbReference type="ARBA" id="ARBA00008834"/>
    </source>
</evidence>
<feature type="repeat" description="PPR" evidence="5">
    <location>
        <begin position="233"/>
        <end position="267"/>
    </location>
</feature>
<dbReference type="Gene3D" id="1.25.40.10">
    <property type="entry name" value="Tetratricopeptide repeat domain"/>
    <property type="match status" value="4"/>
</dbReference>
<dbReference type="InterPro" id="IPR046849">
    <property type="entry name" value="E2_motif"/>
</dbReference>
<evidence type="ECO:0000256" key="6">
    <source>
        <dbReference type="RuleBase" id="RU361169"/>
    </source>
</evidence>
<dbReference type="AlphaFoldDB" id="A0A8D9D5X5"/>
<dbReference type="FunFam" id="1.25.40.10:FF:000798">
    <property type="entry name" value="Pentatricopeptide repeat-containing protein At3g49170, chloroplastic"/>
    <property type="match status" value="1"/>
</dbReference>
<dbReference type="InterPro" id="IPR046848">
    <property type="entry name" value="E_motif"/>
</dbReference>
<dbReference type="Pfam" id="PF01535">
    <property type="entry name" value="PPR"/>
    <property type="match status" value="2"/>
</dbReference>
<dbReference type="SUPFAM" id="SSF51126">
    <property type="entry name" value="Pectin lyase-like"/>
    <property type="match status" value="1"/>
</dbReference>
<dbReference type="InterPro" id="IPR011050">
    <property type="entry name" value="Pectin_lyase_fold/virulence"/>
</dbReference>
<name>A0A8D9D5X5_BRACM</name>
<dbReference type="FunFam" id="1.25.40.10:FF:000366">
    <property type="entry name" value="Pentatricopeptide (PPR) repeat-containing protein"/>
    <property type="match status" value="1"/>
</dbReference>
<dbReference type="Proteomes" id="UP000694005">
    <property type="component" value="Chromosome A06"/>
</dbReference>
<dbReference type="Pfam" id="PF13041">
    <property type="entry name" value="PPR_2"/>
    <property type="match status" value="4"/>
</dbReference>
<feature type="repeat" description="PPR" evidence="5">
    <location>
        <begin position="539"/>
        <end position="573"/>
    </location>
</feature>
<evidence type="ECO:0000256" key="4">
    <source>
        <dbReference type="ARBA" id="ARBA00023295"/>
    </source>
</evidence>
<dbReference type="Gene3D" id="2.160.20.10">
    <property type="entry name" value="Single-stranded right-handed beta-helix, Pectin lyase-like"/>
    <property type="match status" value="1"/>
</dbReference>
<feature type="repeat" description="PPR" evidence="5">
    <location>
        <begin position="438"/>
        <end position="472"/>
    </location>
</feature>
<evidence type="ECO:0000256" key="5">
    <source>
        <dbReference type="PROSITE-ProRule" id="PRU00708"/>
    </source>
</evidence>
<dbReference type="Pfam" id="PF20431">
    <property type="entry name" value="E_motif"/>
    <property type="match status" value="1"/>
</dbReference>
<dbReference type="InterPro" id="IPR046960">
    <property type="entry name" value="PPR_At4g14850-like_plant"/>
</dbReference>
<gene>
    <name evidence="7" type="ORF">BRAPAZ1V2_A06P19460.2</name>
</gene>
<feature type="repeat" description="PPR" evidence="5">
    <location>
        <begin position="508"/>
        <end position="538"/>
    </location>
</feature>
<sequence>MAMISFSLPSPAKLPVTSPPSVPNRINIADRLILRHLNAGDLRGAISSLDLMARDGIRPTDSATFSTLLKSCIRARDFRLGKLVHSRLAESDIEPDSVLYNSLISLYSKSGDLAGAEDVFETMGRIGKRDNVSWSAMMACYGNNGKELDAIKLFVGFLELGLVPNDYCYTAVIRACSNPENVAVGRVILGFLMKTGYFESDVCVGCSLIDMFVKGENNLENAYKVFDQMSDLNVVTWTLMITRCMQMGFPKEAVRFFLDMVLSGFEADKFTLSSVFSACAELEDMSFGKQLHSWAIRSGMADDVGCSLVDMYAKCSADGSLDDCRKVFDRMEDHSVMSWTALITGYMQRCNLDAEAINLFCEMISQGRVQPNHFTFSSAFKACGNLSDPRVGKQVLGHAFKRGLASNSSVANSVISMFVKSDMMEDARRAFESLSEKNLVSYNTFLDGACRSLDFEEAFELFHEITERELGVSAFTFASLLSGVASVGSIRKGEQLHSQVVKLGLSCNQPVCNALISMYSKCGSIDTASRVFNLMEDRNVISWTSMITGFAKHGFAKRVLETFNQMMEAGVKPNEVTYVAILSACSHVGLVSEGWRNFKSMYEDHKIKPKMEHYACMVDLLCRSGLLTDAFEFINTMPFQADVLVWRTFLGACRVHSNTEFGEIASRKILELDPNEPAAYIQLSNIYASTGKWEESAEMRKKMKERNLVKEGGCSWIEVGDKVHKFYVGDTSHPNTHRIYDELDRLIREIKRCGYVPDTDLVLHKLEEEDDMKMIQTSLCILVVLTVSGFPMMESSVESKKGIEYMAMQCRKHKAVLTDFGAVGDGKTSNTKAFRDAIAKLTPQAADGGVQLIVPPGNWLTGSFNLTSHFTLFIQQGATILASQVESEYPMIPRLPSYGDARFASLIYGTNLTDVVITGNKGTINGQGKSWWLKYRSGGFNLISRPLLIEILYSENVQISDINLIDSPMWNIHPVYCTNVIIKNIKIDAPIDSPNTDGINPDSCTNTLIEDCSVTSGDDCIAVKSGIDQYGIATAIPTQQLSIRRLTCVSPDSAGIAIGSEMSGGIKDVRIEDVTLINTQSAIRIKTAIGRGGYVKDIFARRFTMKNMKYVFWMTGSYKLHPIGFDPNALPEIRNINYRDMTADNVTISAKLEGIKKDPFTGICMSNVTMDLSPTTKKLQWNCTDVAGVTSRVKPEPCSLLPSKGPAMDCHFPTDKIPIESVVLNKCTA</sequence>
<evidence type="ECO:0000313" key="7">
    <source>
        <dbReference type="EMBL" id="CAG7869706.1"/>
    </source>
</evidence>
<feature type="repeat" description="PPR" evidence="5">
    <location>
        <begin position="335"/>
        <end position="370"/>
    </location>
</feature>
<evidence type="ECO:0008006" key="9">
    <source>
        <dbReference type="Google" id="ProtNLM"/>
    </source>
</evidence>
<dbReference type="EMBL" id="LS974622">
    <property type="protein sequence ID" value="CAG7869706.1"/>
    <property type="molecule type" value="Genomic_DNA"/>
</dbReference>
<keyword evidence="2" id="KW-0677">Repeat</keyword>
<keyword evidence="4 6" id="KW-0326">Glycosidase</keyword>
<comment type="similarity">
    <text evidence="1 6">Belongs to the glycosyl hydrolase 28 family.</text>
</comment>
<dbReference type="GO" id="GO:0005975">
    <property type="term" value="P:carbohydrate metabolic process"/>
    <property type="evidence" value="ECO:0007669"/>
    <property type="project" value="InterPro"/>
</dbReference>
<keyword evidence="3 6" id="KW-0378">Hydrolase</keyword>
<evidence type="ECO:0000313" key="8">
    <source>
        <dbReference type="Proteomes" id="UP000694005"/>
    </source>
</evidence>
<dbReference type="SMART" id="SM00710">
    <property type="entry name" value="PbH1"/>
    <property type="match status" value="5"/>
</dbReference>
<evidence type="ECO:0000256" key="3">
    <source>
        <dbReference type="ARBA" id="ARBA00022801"/>
    </source>
</evidence>
<dbReference type="PANTHER" id="PTHR47926:SF522">
    <property type="entry name" value="TETRATRICOPEPTIDE REPEAT-LIKE SUPERFAMILY PROTEIN"/>
    <property type="match status" value="1"/>
</dbReference>
<dbReference type="NCBIfam" id="TIGR00756">
    <property type="entry name" value="PPR"/>
    <property type="match status" value="7"/>
</dbReference>
<dbReference type="InterPro" id="IPR011990">
    <property type="entry name" value="TPR-like_helical_dom_sf"/>
</dbReference>
<feature type="repeat" description="PPR" evidence="5">
    <location>
        <begin position="61"/>
        <end position="95"/>
    </location>
</feature>
<dbReference type="InterPro" id="IPR000743">
    <property type="entry name" value="Glyco_hydro_28"/>
</dbReference>
<feature type="repeat" description="PPR" evidence="5">
    <location>
        <begin position="96"/>
        <end position="130"/>
    </location>
</feature>
<proteinExistence type="inferred from homology"/>
<evidence type="ECO:0000256" key="2">
    <source>
        <dbReference type="ARBA" id="ARBA00022737"/>
    </source>
</evidence>
<dbReference type="InterPro" id="IPR002885">
    <property type="entry name" value="PPR_rpt"/>
</dbReference>
<organism evidence="7 8">
    <name type="scientific">Brassica campestris</name>
    <name type="common">Field mustard</name>
    <dbReference type="NCBI Taxonomy" id="3711"/>
    <lineage>
        <taxon>Eukaryota</taxon>
        <taxon>Viridiplantae</taxon>
        <taxon>Streptophyta</taxon>
        <taxon>Embryophyta</taxon>
        <taxon>Tracheophyta</taxon>
        <taxon>Spermatophyta</taxon>
        <taxon>Magnoliopsida</taxon>
        <taxon>eudicotyledons</taxon>
        <taxon>Gunneridae</taxon>
        <taxon>Pentapetalae</taxon>
        <taxon>rosids</taxon>
        <taxon>malvids</taxon>
        <taxon>Brassicales</taxon>
        <taxon>Brassicaceae</taxon>
        <taxon>Brassiceae</taxon>
        <taxon>Brassica</taxon>
    </lineage>
</organism>
<dbReference type="Gramene" id="A06p19460.2_BraZ1">
    <property type="protein sequence ID" value="A06p19460.2_BraZ1.CDS"/>
    <property type="gene ID" value="A06g19460.2_BraZ1"/>
</dbReference>
<dbReference type="PROSITE" id="PS51375">
    <property type="entry name" value="PPR"/>
    <property type="match status" value="7"/>
</dbReference>
<dbReference type="SUPFAM" id="SSF48452">
    <property type="entry name" value="TPR-like"/>
    <property type="match status" value="1"/>
</dbReference>
<reference evidence="7 8" key="1">
    <citation type="submission" date="2021-07" db="EMBL/GenBank/DDBJ databases">
        <authorList>
            <consortium name="Genoscope - CEA"/>
            <person name="William W."/>
        </authorList>
    </citation>
    <scope>NUCLEOTIDE SEQUENCE [LARGE SCALE GENOMIC DNA]</scope>
</reference>